<evidence type="ECO:0000256" key="1">
    <source>
        <dbReference type="ARBA" id="ARBA00022786"/>
    </source>
</evidence>
<gene>
    <name evidence="5" type="ORF">BN980_GECA07s02947g</name>
</gene>
<evidence type="ECO:0000259" key="4">
    <source>
        <dbReference type="Pfam" id="PF25372"/>
    </source>
</evidence>
<protein>
    <submittedName>
        <fullName evidence="5">Similar to Saccharomyces cerevisiae YJR090C GRR1 F-box protein component of the SCF ubiquitin-ligase complex</fullName>
    </submittedName>
</protein>
<dbReference type="Pfam" id="PF25372">
    <property type="entry name" value="DUF7885"/>
    <property type="match status" value="1"/>
</dbReference>
<dbReference type="OrthoDB" id="10257471at2759"/>
<accession>A0A0J9XAW7</accession>
<reference evidence="5" key="1">
    <citation type="submission" date="2014-03" db="EMBL/GenBank/DDBJ databases">
        <authorList>
            <person name="Casaregola S."/>
        </authorList>
    </citation>
    <scope>NUCLEOTIDE SEQUENCE [LARGE SCALE GENOMIC DNA]</scope>
    <source>
        <strain evidence="5">CLIB 918</strain>
    </source>
</reference>
<evidence type="ECO:0000313" key="6">
    <source>
        <dbReference type="Proteomes" id="UP000242525"/>
    </source>
</evidence>
<feature type="domain" description="F-box" evidence="3">
    <location>
        <begin position="20"/>
        <end position="65"/>
    </location>
</feature>
<dbReference type="Proteomes" id="UP000242525">
    <property type="component" value="Unassembled WGS sequence"/>
</dbReference>
<keyword evidence="6" id="KW-1185">Reference proteome</keyword>
<keyword evidence="1" id="KW-0833">Ubl conjugation pathway</keyword>
<organism evidence="5 6">
    <name type="scientific">Geotrichum candidum</name>
    <name type="common">Oospora lactis</name>
    <name type="synonym">Dipodascus geotrichum</name>
    <dbReference type="NCBI Taxonomy" id="1173061"/>
    <lineage>
        <taxon>Eukaryota</taxon>
        <taxon>Fungi</taxon>
        <taxon>Dikarya</taxon>
        <taxon>Ascomycota</taxon>
        <taxon>Saccharomycotina</taxon>
        <taxon>Dipodascomycetes</taxon>
        <taxon>Dipodascales</taxon>
        <taxon>Dipodascaceae</taxon>
        <taxon>Geotrichum</taxon>
    </lineage>
</organism>
<feature type="compositionally biased region" description="Low complexity" evidence="2">
    <location>
        <begin position="646"/>
        <end position="660"/>
    </location>
</feature>
<dbReference type="InterPro" id="IPR050648">
    <property type="entry name" value="F-box_LRR-repeat"/>
</dbReference>
<comment type="caution">
    <text evidence="5">The sequence shown here is derived from an EMBL/GenBank/DDBJ whole genome shotgun (WGS) entry which is preliminary data.</text>
</comment>
<evidence type="ECO:0000259" key="3">
    <source>
        <dbReference type="Pfam" id="PF12937"/>
    </source>
</evidence>
<dbReference type="Pfam" id="PF12937">
    <property type="entry name" value="F-box-like"/>
    <property type="match status" value="1"/>
</dbReference>
<dbReference type="InterPro" id="IPR006553">
    <property type="entry name" value="Leu-rich_rpt_Cys-con_subtyp"/>
</dbReference>
<dbReference type="AlphaFoldDB" id="A0A0J9XAW7"/>
<dbReference type="InterPro" id="IPR057207">
    <property type="entry name" value="FBXL15_LRR"/>
</dbReference>
<dbReference type="SUPFAM" id="SSF81383">
    <property type="entry name" value="F-box domain"/>
    <property type="match status" value="1"/>
</dbReference>
<dbReference type="EMBL" id="CCBN010000007">
    <property type="protein sequence ID" value="CDO54325.1"/>
    <property type="molecule type" value="Genomic_DNA"/>
</dbReference>
<feature type="region of interest" description="Disordered" evidence="2">
    <location>
        <begin position="646"/>
        <end position="673"/>
    </location>
</feature>
<dbReference type="Gene3D" id="3.80.10.10">
    <property type="entry name" value="Ribonuclease Inhibitor"/>
    <property type="match status" value="3"/>
</dbReference>
<dbReference type="InterPro" id="IPR032675">
    <property type="entry name" value="LRR_dom_sf"/>
</dbReference>
<name>A0A0J9XAW7_GEOCN</name>
<dbReference type="SMART" id="SM00367">
    <property type="entry name" value="LRR_CC"/>
    <property type="match status" value="11"/>
</dbReference>
<dbReference type="PANTHER" id="PTHR13382:SF67">
    <property type="entry name" value="SCF E3 UBIQUITIN LIGASE COMPLEX F-BOX PROTEIN POF2"/>
    <property type="match status" value="1"/>
</dbReference>
<evidence type="ECO:0000256" key="2">
    <source>
        <dbReference type="SAM" id="MobiDB-lite"/>
    </source>
</evidence>
<dbReference type="SUPFAM" id="SSF52047">
    <property type="entry name" value="RNI-like"/>
    <property type="match status" value="1"/>
</dbReference>
<proteinExistence type="predicted"/>
<evidence type="ECO:0000313" key="5">
    <source>
        <dbReference type="EMBL" id="CDO54325.1"/>
    </source>
</evidence>
<dbReference type="STRING" id="1173061.A0A0J9XAW7"/>
<dbReference type="PANTHER" id="PTHR13382">
    <property type="entry name" value="MITOCHONDRIAL ATP SYNTHASE COUPLING FACTOR B"/>
    <property type="match status" value="1"/>
</dbReference>
<feature type="domain" description="F-box/LRR-repeat protein 15-like leucin rich repeat" evidence="4">
    <location>
        <begin position="296"/>
        <end position="440"/>
    </location>
</feature>
<dbReference type="InterPro" id="IPR001810">
    <property type="entry name" value="F-box_dom"/>
</dbReference>
<sequence>MSTSPTQTSSIPTNIIISPIQKLPAELIAYLFTFLNDKENQYTTLLVCKSWFSATVDTLWFRPNITNQRTLDYLLRTIQTPLDELTVNYPSLIKRINFTSILSYITDDMLLQLLPCRNLERLTLTGCSQLTDRSLVPLLKNNNSILSVDMTNLDLVTSATLTELAYNCPKLQGLYASGCKNLTDEAVNILAEFCPSLKRVKLNGCFFLTNSSVQNIIKRCPSLVEFDVSGCSHVTDEVTSLAYSHLPQLREYRVSYNANISDMTVLTLQPNVVFDKLRIMDFAGCPLFTDEGVGRLVQIAPKLRNVVLAKCYHLTDRALFHLSKLGRNLHYIHLGHCNSITDLGVSTLVKACTRIQYIDVACCNQLHDVSIKDIAALPRLRRVGLVKCQSVTDEGIAAFTNRPVSDNSIERIHLSYCNQISLQAVTTLVKNCERLTHLSLTGVPSFMRQDLFRFCREPPPEFTQHQQQVFCVYSGQGVKKLRKYLINLEAERRRVATSLLVENTGLMGNWDGIAERQMLDYMEDGIAQPLDAHNIRIDNNDAAREPDDVLEEVRNVWNVNNELANNPNFQARFMNQLQAELEFAANVIDVPQMDDPMLGGTDGLARQPLRRGNFGPVIANRIRFLNGLEQQARQGITIGVNQVNNAAARQQDQQPAPATPEGQNEPFQDRPPH</sequence>
<dbReference type="GO" id="GO:0005737">
    <property type="term" value="C:cytoplasm"/>
    <property type="evidence" value="ECO:0007669"/>
    <property type="project" value="TreeGrafter"/>
</dbReference>
<dbReference type="InterPro" id="IPR036047">
    <property type="entry name" value="F-box-like_dom_sf"/>
</dbReference>